<evidence type="ECO:0000313" key="2">
    <source>
        <dbReference type="EnsemblFungi" id="EJT68403"/>
    </source>
</evidence>
<dbReference type="HOGENOM" id="CLU_095770_2_0_1"/>
<dbReference type="RefSeq" id="XP_009230212.1">
    <property type="nucleotide sequence ID" value="XM_009231948.1"/>
</dbReference>
<evidence type="ECO:0000313" key="1">
    <source>
        <dbReference type="EMBL" id="EJT68403.1"/>
    </source>
</evidence>
<dbReference type="AlphaFoldDB" id="J3PKG6"/>
<reference evidence="2" key="5">
    <citation type="submission" date="2018-04" db="UniProtKB">
        <authorList>
            <consortium name="EnsemblFungi"/>
        </authorList>
    </citation>
    <scope>IDENTIFICATION</scope>
    <source>
        <strain evidence="2">R3-111a-1</strain>
    </source>
</reference>
<dbReference type="EnsemblFungi" id="EJT68403">
    <property type="protein sequence ID" value="EJT68403"/>
    <property type="gene ID" value="GGTG_14022"/>
</dbReference>
<keyword evidence="3" id="KW-1185">Reference proteome</keyword>
<reference evidence="1" key="2">
    <citation type="submission" date="2010-07" db="EMBL/GenBank/DDBJ databases">
        <authorList>
            <consortium name="The Broad Institute Genome Sequencing Platform"/>
            <consortium name="Broad Institute Genome Sequencing Center for Infectious Disease"/>
            <person name="Ma L.-J."/>
            <person name="Dead R."/>
            <person name="Young S."/>
            <person name="Zeng Q."/>
            <person name="Koehrsen M."/>
            <person name="Alvarado L."/>
            <person name="Berlin A."/>
            <person name="Chapman S.B."/>
            <person name="Chen Z."/>
            <person name="Freedman E."/>
            <person name="Gellesch M."/>
            <person name="Goldberg J."/>
            <person name="Griggs A."/>
            <person name="Gujja S."/>
            <person name="Heilman E.R."/>
            <person name="Heiman D."/>
            <person name="Hepburn T."/>
            <person name="Howarth C."/>
            <person name="Jen D."/>
            <person name="Larson L."/>
            <person name="Mehta T."/>
            <person name="Neiman D."/>
            <person name="Pearson M."/>
            <person name="Roberts A."/>
            <person name="Saif S."/>
            <person name="Shea T."/>
            <person name="Shenoy N."/>
            <person name="Sisk P."/>
            <person name="Stolte C."/>
            <person name="Sykes S."/>
            <person name="Walk T."/>
            <person name="White J."/>
            <person name="Yandava C."/>
            <person name="Haas B."/>
            <person name="Nusbaum C."/>
            <person name="Birren B."/>
        </authorList>
    </citation>
    <scope>NUCLEOTIDE SEQUENCE</scope>
    <source>
        <strain evidence="1">R3-111a-1</strain>
    </source>
</reference>
<reference evidence="1" key="3">
    <citation type="submission" date="2010-09" db="EMBL/GenBank/DDBJ databases">
        <title>Annotation of Gaeumannomyces graminis var. tritici R3-111a-1.</title>
        <authorList>
            <consortium name="The Broad Institute Genome Sequencing Platform"/>
            <person name="Ma L.-J."/>
            <person name="Dead R."/>
            <person name="Young S.K."/>
            <person name="Zeng Q."/>
            <person name="Gargeya S."/>
            <person name="Fitzgerald M."/>
            <person name="Haas B."/>
            <person name="Abouelleil A."/>
            <person name="Alvarado L."/>
            <person name="Arachchi H.M."/>
            <person name="Berlin A."/>
            <person name="Brown A."/>
            <person name="Chapman S.B."/>
            <person name="Chen Z."/>
            <person name="Dunbar C."/>
            <person name="Freedman E."/>
            <person name="Gearin G."/>
            <person name="Gellesch M."/>
            <person name="Goldberg J."/>
            <person name="Griggs A."/>
            <person name="Gujja S."/>
            <person name="Heiman D."/>
            <person name="Howarth C."/>
            <person name="Larson L."/>
            <person name="Lui A."/>
            <person name="MacDonald P.J.P."/>
            <person name="Mehta T."/>
            <person name="Montmayeur A."/>
            <person name="Murphy C."/>
            <person name="Neiman D."/>
            <person name="Pearson M."/>
            <person name="Priest M."/>
            <person name="Roberts A."/>
            <person name="Saif S."/>
            <person name="Shea T."/>
            <person name="Shenoy N."/>
            <person name="Sisk P."/>
            <person name="Stolte C."/>
            <person name="Sykes S."/>
            <person name="Yandava C."/>
            <person name="Wortman J."/>
            <person name="Nusbaum C."/>
            <person name="Birren B."/>
        </authorList>
    </citation>
    <scope>NUCLEOTIDE SEQUENCE</scope>
    <source>
        <strain evidence="1">R3-111a-1</strain>
    </source>
</reference>
<reference evidence="3" key="1">
    <citation type="submission" date="2010-07" db="EMBL/GenBank/DDBJ databases">
        <title>The genome sequence of Gaeumannomyces graminis var. tritici strain R3-111a-1.</title>
        <authorList>
            <consortium name="The Broad Institute Genome Sequencing Platform"/>
            <person name="Ma L.-J."/>
            <person name="Dead R."/>
            <person name="Young S."/>
            <person name="Zeng Q."/>
            <person name="Koehrsen M."/>
            <person name="Alvarado L."/>
            <person name="Berlin A."/>
            <person name="Chapman S.B."/>
            <person name="Chen Z."/>
            <person name="Freedman E."/>
            <person name="Gellesch M."/>
            <person name="Goldberg J."/>
            <person name="Griggs A."/>
            <person name="Gujja S."/>
            <person name="Heilman E.R."/>
            <person name="Heiman D."/>
            <person name="Hepburn T."/>
            <person name="Howarth C."/>
            <person name="Jen D."/>
            <person name="Larson L."/>
            <person name="Mehta T."/>
            <person name="Neiman D."/>
            <person name="Pearson M."/>
            <person name="Roberts A."/>
            <person name="Saif S."/>
            <person name="Shea T."/>
            <person name="Shenoy N."/>
            <person name="Sisk P."/>
            <person name="Stolte C."/>
            <person name="Sykes S."/>
            <person name="Walk T."/>
            <person name="White J."/>
            <person name="Yandava C."/>
            <person name="Haas B."/>
            <person name="Nusbaum C."/>
            <person name="Birren B."/>
        </authorList>
    </citation>
    <scope>NUCLEOTIDE SEQUENCE [LARGE SCALE GENOMIC DNA]</scope>
    <source>
        <strain evidence="3">R3-111a-1</strain>
    </source>
</reference>
<dbReference type="Pfam" id="PF21858">
    <property type="entry name" value="DUF6914"/>
    <property type="match status" value="1"/>
</dbReference>
<reference evidence="2" key="4">
    <citation type="journal article" date="2015" name="G3 (Bethesda)">
        <title>Genome sequences of three phytopathogenic species of the Magnaporthaceae family of fungi.</title>
        <authorList>
            <person name="Okagaki L.H."/>
            <person name="Nunes C.C."/>
            <person name="Sailsbery J."/>
            <person name="Clay B."/>
            <person name="Brown D."/>
            <person name="John T."/>
            <person name="Oh Y."/>
            <person name="Young N."/>
            <person name="Fitzgerald M."/>
            <person name="Haas B.J."/>
            <person name="Zeng Q."/>
            <person name="Young S."/>
            <person name="Adiconis X."/>
            <person name="Fan L."/>
            <person name="Levin J.Z."/>
            <person name="Mitchell T.K."/>
            <person name="Okubara P.A."/>
            <person name="Farman M.L."/>
            <person name="Kohn L.M."/>
            <person name="Birren B."/>
            <person name="Ma L.-J."/>
            <person name="Dean R.A."/>
        </authorList>
    </citation>
    <scope>NUCLEOTIDE SEQUENCE</scope>
    <source>
        <strain evidence="2">R3-111a-1</strain>
    </source>
</reference>
<accession>J3PKG6</accession>
<dbReference type="VEuPathDB" id="FungiDB:GGTG_14022"/>
<organism evidence="1">
    <name type="scientific">Gaeumannomyces tritici (strain R3-111a-1)</name>
    <name type="common">Wheat and barley take-all root rot fungus</name>
    <name type="synonym">Gaeumannomyces graminis var. tritici</name>
    <dbReference type="NCBI Taxonomy" id="644352"/>
    <lineage>
        <taxon>Eukaryota</taxon>
        <taxon>Fungi</taxon>
        <taxon>Dikarya</taxon>
        <taxon>Ascomycota</taxon>
        <taxon>Pezizomycotina</taxon>
        <taxon>Sordariomycetes</taxon>
        <taxon>Sordariomycetidae</taxon>
        <taxon>Magnaporthales</taxon>
        <taxon>Magnaporthaceae</taxon>
        <taxon>Gaeumannomyces</taxon>
    </lineage>
</organism>
<sequence>MGDKQRLYLAVYPSGIQDDPELWFAYGFLIGPKKEYGSPVPGYVVEPGQTKIGNTVIPIWRYGTVETQDVSARPYLLARILIAKITDFSRLTTLLRTVQLVQGGSPATMSMIWARQALNAIKHDGRCVGTSVLDWARVDESARKYADVKNQLFPKPTYCLITDRELVGW</sequence>
<protein>
    <submittedName>
        <fullName evidence="1 2">Uncharacterized protein</fullName>
    </submittedName>
</protein>
<dbReference type="GeneID" id="20354480"/>
<proteinExistence type="predicted"/>
<evidence type="ECO:0000313" key="3">
    <source>
        <dbReference type="Proteomes" id="UP000006039"/>
    </source>
</evidence>
<dbReference type="EMBL" id="GL385499">
    <property type="protein sequence ID" value="EJT68403.1"/>
    <property type="molecule type" value="Genomic_DNA"/>
</dbReference>
<dbReference type="Proteomes" id="UP000006039">
    <property type="component" value="Unassembled WGS sequence"/>
</dbReference>
<dbReference type="OrthoDB" id="2679825at2759"/>
<gene>
    <name evidence="2" type="primary">20354480</name>
    <name evidence="1" type="ORF">GGTG_14022</name>
</gene>
<name>J3PKG6_GAET3</name>
<dbReference type="InterPro" id="IPR054208">
    <property type="entry name" value="DUF6914"/>
</dbReference>